<dbReference type="EMBL" id="CAWUHB010000051">
    <property type="protein sequence ID" value="CAK7229890.1"/>
    <property type="molecule type" value="Genomic_DNA"/>
</dbReference>
<organism evidence="4 5">
    <name type="scientific">Sporothrix curviconia</name>
    <dbReference type="NCBI Taxonomy" id="1260050"/>
    <lineage>
        <taxon>Eukaryota</taxon>
        <taxon>Fungi</taxon>
        <taxon>Dikarya</taxon>
        <taxon>Ascomycota</taxon>
        <taxon>Pezizomycotina</taxon>
        <taxon>Sordariomycetes</taxon>
        <taxon>Sordariomycetidae</taxon>
        <taxon>Ophiostomatales</taxon>
        <taxon>Ophiostomataceae</taxon>
        <taxon>Sporothrix</taxon>
    </lineage>
</organism>
<keyword evidence="2" id="KW-0521">NADP</keyword>
<evidence type="ECO:0000256" key="1">
    <source>
        <dbReference type="ARBA" id="ARBA00006484"/>
    </source>
</evidence>
<dbReference type="InterPro" id="IPR002347">
    <property type="entry name" value="SDR_fam"/>
</dbReference>
<dbReference type="CDD" id="cd05233">
    <property type="entry name" value="SDR_c"/>
    <property type="match status" value="1"/>
</dbReference>
<evidence type="ECO:0000256" key="3">
    <source>
        <dbReference type="ARBA" id="ARBA00023002"/>
    </source>
</evidence>
<gene>
    <name evidence="4" type="ORF">SCUCBS95973_007383</name>
</gene>
<protein>
    <recommendedName>
        <fullName evidence="6">Short chain dehydrogenase reductase</fullName>
    </recommendedName>
</protein>
<evidence type="ECO:0000313" key="4">
    <source>
        <dbReference type="EMBL" id="CAK7229890.1"/>
    </source>
</evidence>
<dbReference type="Proteomes" id="UP001642405">
    <property type="component" value="Unassembled WGS sequence"/>
</dbReference>
<dbReference type="SUPFAM" id="SSF51735">
    <property type="entry name" value="NAD(P)-binding Rossmann-fold domains"/>
    <property type="match status" value="1"/>
</dbReference>
<dbReference type="Gene3D" id="3.40.50.720">
    <property type="entry name" value="NAD(P)-binding Rossmann-like Domain"/>
    <property type="match status" value="1"/>
</dbReference>
<keyword evidence="5" id="KW-1185">Reference proteome</keyword>
<dbReference type="PANTHER" id="PTHR43618:SF18">
    <property type="entry name" value="SHORT CHAIN DEHYDROGENASE_REDUCTASE FAMILY (AFU_ORTHOLOGUE AFUA_5G12480)"/>
    <property type="match status" value="1"/>
</dbReference>
<dbReference type="PROSITE" id="PS00061">
    <property type="entry name" value="ADH_SHORT"/>
    <property type="match status" value="1"/>
</dbReference>
<dbReference type="InterPro" id="IPR052178">
    <property type="entry name" value="Sec_Metab_Biosynth_SDR"/>
</dbReference>
<evidence type="ECO:0000256" key="2">
    <source>
        <dbReference type="ARBA" id="ARBA00022857"/>
    </source>
</evidence>
<sequence length="305" mass="30842">MPSEHTLQAASLFRVDGLVAVITGGGTGIGLTMARALAANGARLVFLLGRRQGVLVAAAASINGNEERAVAVPVVCDVGDKASLQAAVDAVTAALDALPEGNVGVHLVVANAGVVGPATHRFDPVALTSVQALRQRMFVDADMAAMTGVFHINVTGAFFTAMAFVELLDAGNKTAPGGAQTQVLVTASISAFMRGAPSAPSYGGSKAAILQMTKQLAAVLAPYRIRANALAPGLFPSELAAGLIGSRDPSTENWDHPAYIPARRFGGDADMAGMVLYLASAAGAFCNGTTLVADGGRTAVTTGSL</sequence>
<accession>A0ABP0CE45</accession>
<proteinExistence type="inferred from homology"/>
<evidence type="ECO:0008006" key="6">
    <source>
        <dbReference type="Google" id="ProtNLM"/>
    </source>
</evidence>
<reference evidence="4 5" key="1">
    <citation type="submission" date="2024-01" db="EMBL/GenBank/DDBJ databases">
        <authorList>
            <person name="Allen C."/>
            <person name="Tagirdzhanova G."/>
        </authorList>
    </citation>
    <scope>NUCLEOTIDE SEQUENCE [LARGE SCALE GENOMIC DNA]</scope>
</reference>
<keyword evidence="3" id="KW-0560">Oxidoreductase</keyword>
<evidence type="ECO:0000313" key="5">
    <source>
        <dbReference type="Proteomes" id="UP001642405"/>
    </source>
</evidence>
<name>A0ABP0CE45_9PEZI</name>
<dbReference type="PRINTS" id="PR00081">
    <property type="entry name" value="GDHRDH"/>
</dbReference>
<dbReference type="Pfam" id="PF13561">
    <property type="entry name" value="adh_short_C2"/>
    <property type="match status" value="1"/>
</dbReference>
<comment type="similarity">
    <text evidence="1">Belongs to the short-chain dehydrogenases/reductases (SDR) family.</text>
</comment>
<comment type="caution">
    <text evidence="4">The sequence shown here is derived from an EMBL/GenBank/DDBJ whole genome shotgun (WGS) entry which is preliminary data.</text>
</comment>
<dbReference type="PANTHER" id="PTHR43618">
    <property type="entry name" value="7-ALPHA-HYDROXYSTEROID DEHYDROGENASE"/>
    <property type="match status" value="1"/>
</dbReference>
<dbReference type="InterPro" id="IPR020904">
    <property type="entry name" value="Sc_DH/Rdtase_CS"/>
</dbReference>
<dbReference type="InterPro" id="IPR036291">
    <property type="entry name" value="NAD(P)-bd_dom_sf"/>
</dbReference>